<dbReference type="Pfam" id="PF15889">
    <property type="entry name" value="DUF4738"/>
    <property type="match status" value="1"/>
</dbReference>
<proteinExistence type="predicted"/>
<organism evidence="1">
    <name type="scientific">Prevotella sp. GTC17260</name>
    <dbReference type="NCBI Taxonomy" id="3236796"/>
    <lineage>
        <taxon>Bacteria</taxon>
        <taxon>Pseudomonadati</taxon>
        <taxon>Bacteroidota</taxon>
        <taxon>Bacteroidia</taxon>
        <taxon>Bacteroidales</taxon>
        <taxon>Prevotellaceae</taxon>
        <taxon>Prevotella</taxon>
    </lineage>
</organism>
<dbReference type="AlphaFoldDB" id="A0AB33JEF5"/>
<gene>
    <name evidence="1" type="ORF">GTC17260_03090</name>
</gene>
<name>A0AB33JEF5_9BACT</name>
<dbReference type="Gene3D" id="2.40.128.510">
    <property type="entry name" value="Protein of unknown function DUF4738"/>
    <property type="match status" value="1"/>
</dbReference>
<protein>
    <submittedName>
        <fullName evidence="1">DUF4738 domain-containing protein</fullName>
    </submittedName>
</protein>
<dbReference type="EMBL" id="AP035788">
    <property type="protein sequence ID" value="BFO77674.1"/>
    <property type="molecule type" value="Genomic_DNA"/>
</dbReference>
<dbReference type="InterPro" id="IPR031762">
    <property type="entry name" value="DUF4738"/>
</dbReference>
<sequence>MNMHRQMNYTDILVNCVLLTLLLLMPSCNNKERKAVVQENRAAKKMLQGVWIDEEEDGPAFRVKGDTIYYPDSTSMPVYFQVVRDTLVLRGMNTVKYPIVKQAPHLFIFKNQIGDVITLQKTTDHAYLSFFQTGKVAALNQQQLIKRDSVVMYADERYHYYVQVNPTSYKVVKSSYNDDGVEVENVYYDNIVHLGVFNGNRRLYSRDFRKQDFSSKVPEQTLRQSVLSDIVYVKSDSEGLHFSASICIPDSPSSYVVEVIVDAQGRMKMQVV</sequence>
<reference evidence="1" key="1">
    <citation type="submission" date="2024-07" db="EMBL/GenBank/DDBJ databases">
        <title>Complete genome sequence of Prevotella sp. YM-2024 GTC17260.</title>
        <authorList>
            <person name="Hayashi M."/>
            <person name="Muto Y."/>
            <person name="Tanaka K."/>
            <person name="Niwa H."/>
        </authorList>
    </citation>
    <scope>NUCLEOTIDE SEQUENCE</scope>
    <source>
        <strain evidence="1">GTC17260</strain>
    </source>
</reference>
<accession>A0AB33JEF5</accession>
<evidence type="ECO:0000313" key="1">
    <source>
        <dbReference type="EMBL" id="BFO77674.1"/>
    </source>
</evidence>